<comment type="caution">
    <text evidence="1">The sequence shown here is derived from an EMBL/GenBank/DDBJ whole genome shotgun (WGS) entry which is preliminary data.</text>
</comment>
<evidence type="ECO:0000313" key="2">
    <source>
        <dbReference type="Proteomes" id="UP000663848"/>
    </source>
</evidence>
<dbReference type="AlphaFoldDB" id="A0A822DKT2"/>
<dbReference type="Proteomes" id="UP000663848">
    <property type="component" value="Unassembled WGS sequence"/>
</dbReference>
<reference evidence="1" key="1">
    <citation type="submission" date="2021-02" db="EMBL/GenBank/DDBJ databases">
        <authorList>
            <person name="Nowell W R."/>
        </authorList>
    </citation>
    <scope>NUCLEOTIDE SEQUENCE</scope>
</reference>
<gene>
    <name evidence="1" type="ORF">QYT958_LOCUS43494</name>
</gene>
<feature type="non-terminal residue" evidence="1">
    <location>
        <position position="1"/>
    </location>
</feature>
<sequence>PNDNQYHPINETHELLINRYIPKTTSGTKWQQCARYSTGNTDDTLVTCPNGWAYDRSVFGYTFTEEANLVCG</sequence>
<name>A0A822DKT2_9BILA</name>
<dbReference type="EMBL" id="CAJOBR010061958">
    <property type="protein sequence ID" value="CAF5074450.1"/>
    <property type="molecule type" value="Genomic_DNA"/>
</dbReference>
<evidence type="ECO:0000313" key="1">
    <source>
        <dbReference type="EMBL" id="CAF5074450.1"/>
    </source>
</evidence>
<accession>A0A822DKT2</accession>
<proteinExistence type="predicted"/>
<protein>
    <submittedName>
        <fullName evidence="1">Uncharacterized protein</fullName>
    </submittedName>
</protein>
<feature type="non-terminal residue" evidence="1">
    <location>
        <position position="72"/>
    </location>
</feature>
<organism evidence="1 2">
    <name type="scientific">Rotaria socialis</name>
    <dbReference type="NCBI Taxonomy" id="392032"/>
    <lineage>
        <taxon>Eukaryota</taxon>
        <taxon>Metazoa</taxon>
        <taxon>Spiralia</taxon>
        <taxon>Gnathifera</taxon>
        <taxon>Rotifera</taxon>
        <taxon>Eurotatoria</taxon>
        <taxon>Bdelloidea</taxon>
        <taxon>Philodinida</taxon>
        <taxon>Philodinidae</taxon>
        <taxon>Rotaria</taxon>
    </lineage>
</organism>